<reference evidence="16" key="1">
    <citation type="submission" date="2015-04" db="EMBL/GenBank/DDBJ databases">
        <authorList>
            <person name="Syromyatnikov M.Y."/>
            <person name="Popov V.N."/>
        </authorList>
    </citation>
    <scope>NUCLEOTIDE SEQUENCE</scope>
    <source>
        <strain evidence="16">MO-1</strain>
    </source>
</reference>
<sequence length="1130" mass="122628">MTNTQTGMCGICPAGCWIEAEHDEAGRISTVKPRSDHPLGMICRIGEESANVIYDPNRIQTPLKRVGPKGSYDFEPISWDEAMSTIAERLQQTKAKHGAEATAIYTGRGSFDMAMCDLFQPDGVAVSSASSVLFPFGSPNTLGVGALCYVSFAMIAPHTTLGELYITMEPDIAGSELVVVWGANPATDSPPLQHHQILAARERGAEVVAIDPRRSETAREAEAEWIPVRPGSDGALALAMIQVLIEEELYDEKFVESWTVGFEELAQYTQHFRPHQVADITGVAEESIRTMARRIAGANGAAPVMYSGLEYSDSGVQAIRAVFTLWALAGQLDVPGGLLIRMKENQFPQNRKHLIANPAAHKALGTEKFPVYSQYRGESHAIALPQSVLEGKPYRIRDLIVLGGSLITAWPDPDLWKRTLNELEFLVTIDRYHTADSAYADIVLPATTLYECTSYMRYGPLFAIREKMVEPVGQARNDFLILAELAERLGYGHLYPQSEEAILERALEETGFTLEQVREKGGVVSLENLAVMDYRKWEKGLLREDGKPGFNTPSGKFEILSSILEENGYDALPVYTEPKEGPLSRPDLAESYPLVFNSGTRTYHDFRSQHHGVKGLAEKQPEPRVIMNDRDAADRGIQNGDWVVVSTPRGAERFRARVTDEMVQGAVDCNHGGGGPLGPKAWQECNVNSLTDPDHYDPISGFPIYKTLLCQVTKESDAAMEEGEGVACPVVSMLPQEAAKPSQNIYLDHNATTPVSQGVHDAMLPYIEHAFGNPSSIHGLGVAARKAVEAARRQVAQLLNCTARRILFTGSGSEADNMALRGVVTAREGDGAAHIITSQVEHPAILATCRSLEREGHQVTYLPVDGEGVVSVAELRAALRPETLLVSIMAANNETGSLQPLQELCAVTKEHGALFHTDAVQALGKIPLDLQELGVDLLSASGHKIHGPKGIGALYIAKGVAIDPLVTGGSQEWGMRAGTENVPGIVGFGRACEEARQALGEGEGARLAQLRDRLEAGITALMPEAIRNGPAQQRLPNTLNMTLPGIRGESLVLMMDRRGVYFSSGSACKSGNPDPSHALLAMGIDKESAHCSVRFSLGSGSTEQEVEQLLEILKEVLDRSAGSIRFVSCR</sequence>
<dbReference type="EC" id="2.8.1.7" evidence="4"/>
<evidence type="ECO:0000259" key="14">
    <source>
        <dbReference type="Pfam" id="PF00384"/>
    </source>
</evidence>
<dbReference type="PANTHER" id="PTHR11601:SF34">
    <property type="entry name" value="CYSTEINE DESULFURASE"/>
    <property type="match status" value="1"/>
</dbReference>
<evidence type="ECO:0000256" key="9">
    <source>
        <dbReference type="ARBA" id="ARBA00023231"/>
    </source>
</evidence>
<dbReference type="SUPFAM" id="SSF53706">
    <property type="entry name" value="Formate dehydrogenase/DMSO reductase, domains 1-3"/>
    <property type="match status" value="1"/>
</dbReference>
<evidence type="ECO:0000256" key="11">
    <source>
        <dbReference type="ARBA" id="ARBA00050776"/>
    </source>
</evidence>
<feature type="domain" description="Aminotransferase class V" evidence="13">
    <location>
        <begin position="745"/>
        <end position="1109"/>
    </location>
</feature>
<dbReference type="InterPro" id="IPR000192">
    <property type="entry name" value="Aminotrans_V_dom"/>
</dbReference>
<keyword evidence="5" id="KW-0479">Metal-binding</keyword>
<dbReference type="InterPro" id="IPR006657">
    <property type="entry name" value="MoPterin_dinucl-bd_dom"/>
</dbReference>
<dbReference type="NCBIfam" id="NF002806">
    <property type="entry name" value="PRK02948.1"/>
    <property type="match status" value="1"/>
</dbReference>
<evidence type="ECO:0000256" key="12">
    <source>
        <dbReference type="RuleBase" id="RU004504"/>
    </source>
</evidence>
<dbReference type="EMBL" id="LO017727">
    <property type="protein sequence ID" value="CRH05417.1"/>
    <property type="molecule type" value="Genomic_DNA"/>
</dbReference>
<dbReference type="GO" id="GO:0016491">
    <property type="term" value="F:oxidoreductase activity"/>
    <property type="evidence" value="ECO:0007669"/>
    <property type="project" value="InterPro"/>
</dbReference>
<keyword evidence="6" id="KW-0663">Pyridoxal phosphate</keyword>
<dbReference type="InterPro" id="IPR006656">
    <property type="entry name" value="Mopterin_OxRdtase"/>
</dbReference>
<evidence type="ECO:0000256" key="4">
    <source>
        <dbReference type="ARBA" id="ARBA00012239"/>
    </source>
</evidence>
<dbReference type="Gene3D" id="1.10.260.50">
    <property type="match status" value="1"/>
</dbReference>
<dbReference type="Gene3D" id="2.40.40.20">
    <property type="match status" value="1"/>
</dbReference>
<dbReference type="CDD" id="cd02781">
    <property type="entry name" value="MopB_CT_Acetylene-hydratase"/>
    <property type="match status" value="1"/>
</dbReference>
<dbReference type="FunFam" id="3.40.640.10:FF:000084">
    <property type="entry name" value="IscS-like cysteine desulfurase"/>
    <property type="match status" value="1"/>
</dbReference>
<dbReference type="Gene3D" id="2.20.25.90">
    <property type="entry name" value="ADC-like domains"/>
    <property type="match status" value="1"/>
</dbReference>
<evidence type="ECO:0000256" key="8">
    <source>
        <dbReference type="ARBA" id="ARBA00023014"/>
    </source>
</evidence>
<comment type="function">
    <text evidence="2">Catalyzes the removal of elemental sulfur atoms from cysteine to produce alanine. Seems to participate in the biosynthesis of the nitrogenase metalloclusters by providing the inorganic sulfur required for the Fe-S core formation.</text>
</comment>
<protein>
    <recommendedName>
        <fullName evidence="4">cysteine desulfurase</fullName>
        <ecNumber evidence="4">2.8.1.7</ecNumber>
    </recommendedName>
    <alternativeName>
        <fullName evidence="10">Nitrogenase metalloclusters biosynthesis protein NifS</fullName>
    </alternativeName>
</protein>
<evidence type="ECO:0000313" key="16">
    <source>
        <dbReference type="EMBL" id="CRH05417.1"/>
    </source>
</evidence>
<dbReference type="GO" id="GO:0046872">
    <property type="term" value="F:metal ion binding"/>
    <property type="evidence" value="ECO:0007669"/>
    <property type="project" value="UniProtKB-KW"/>
</dbReference>
<proteinExistence type="inferred from homology"/>
<comment type="catalytic activity">
    <reaction evidence="11">
        <text>(sulfur carrier)-H + L-cysteine = (sulfur carrier)-SH + L-alanine</text>
        <dbReference type="Rhea" id="RHEA:43892"/>
        <dbReference type="Rhea" id="RHEA-COMP:14737"/>
        <dbReference type="Rhea" id="RHEA-COMP:14739"/>
        <dbReference type="ChEBI" id="CHEBI:29917"/>
        <dbReference type="ChEBI" id="CHEBI:35235"/>
        <dbReference type="ChEBI" id="CHEBI:57972"/>
        <dbReference type="ChEBI" id="CHEBI:64428"/>
        <dbReference type="EC" id="2.8.1.7"/>
    </reaction>
</comment>
<dbReference type="GO" id="GO:0031071">
    <property type="term" value="F:cysteine desulfurase activity"/>
    <property type="evidence" value="ECO:0007669"/>
    <property type="project" value="UniProtKB-EC"/>
</dbReference>
<dbReference type="GO" id="GO:0018818">
    <property type="term" value="F:acetylene hydratase activity"/>
    <property type="evidence" value="ECO:0007669"/>
    <property type="project" value="InterPro"/>
</dbReference>
<dbReference type="InterPro" id="IPR020578">
    <property type="entry name" value="Aminotrans_V_PyrdxlP_BS"/>
</dbReference>
<dbReference type="Pfam" id="PF00266">
    <property type="entry name" value="Aminotran_5"/>
    <property type="match status" value="1"/>
</dbReference>
<dbReference type="Gene3D" id="3.40.228.10">
    <property type="entry name" value="Dimethylsulfoxide Reductase, domain 2"/>
    <property type="match status" value="1"/>
</dbReference>
<keyword evidence="8" id="KW-0411">Iron-sulfur</keyword>
<organism evidence="16">
    <name type="scientific">Magnetococcus massalia (strain MO-1)</name>
    <dbReference type="NCBI Taxonomy" id="451514"/>
    <lineage>
        <taxon>Bacteria</taxon>
        <taxon>Pseudomonadati</taxon>
        <taxon>Pseudomonadota</taxon>
        <taxon>Magnetococcia</taxon>
        <taxon>Magnetococcales</taxon>
        <taxon>Magnetococcaceae</taxon>
        <taxon>Magnetococcus</taxon>
    </lineage>
</organism>
<dbReference type="InterPro" id="IPR015422">
    <property type="entry name" value="PyrdxlP-dep_Trfase_small"/>
</dbReference>
<keyword evidence="9" id="KW-0535">Nitrogen fixation</keyword>
<evidence type="ECO:0000259" key="15">
    <source>
        <dbReference type="Pfam" id="PF01568"/>
    </source>
</evidence>
<evidence type="ECO:0000256" key="5">
    <source>
        <dbReference type="ARBA" id="ARBA00022723"/>
    </source>
</evidence>
<name>A0A1S7LH69_MAGMO</name>
<evidence type="ECO:0000256" key="3">
    <source>
        <dbReference type="ARBA" id="ARBA00006490"/>
    </source>
</evidence>
<feature type="domain" description="Molybdopterin dinucleotide-binding" evidence="15">
    <location>
        <begin position="597"/>
        <end position="707"/>
    </location>
</feature>
<dbReference type="InterPro" id="IPR041930">
    <property type="entry name" value="Acetylene_hydratase"/>
</dbReference>
<dbReference type="Gene3D" id="3.40.50.740">
    <property type="match status" value="1"/>
</dbReference>
<dbReference type="InterPro" id="IPR015424">
    <property type="entry name" value="PyrdxlP-dep_Trfase"/>
</dbReference>
<feature type="domain" description="Molybdopterin oxidoreductase" evidence="14">
    <location>
        <begin position="58"/>
        <end position="488"/>
    </location>
</feature>
<dbReference type="Gene3D" id="3.40.640.10">
    <property type="entry name" value="Type I PLP-dependent aspartate aminotransferase-like (Major domain)"/>
    <property type="match status" value="1"/>
</dbReference>
<dbReference type="PROSITE" id="PS00595">
    <property type="entry name" value="AA_TRANSFER_CLASS_5"/>
    <property type="match status" value="1"/>
</dbReference>
<accession>A0A1S7LH69</accession>
<evidence type="ECO:0000259" key="13">
    <source>
        <dbReference type="Pfam" id="PF00266"/>
    </source>
</evidence>
<dbReference type="CDD" id="cd02759">
    <property type="entry name" value="MopB_Acetylene-hydratase"/>
    <property type="match status" value="1"/>
</dbReference>
<dbReference type="Pfam" id="PF01568">
    <property type="entry name" value="Molydop_binding"/>
    <property type="match status" value="1"/>
</dbReference>
<dbReference type="Gene3D" id="3.90.1150.10">
    <property type="entry name" value="Aspartate Aminotransferase, domain 1"/>
    <property type="match status" value="1"/>
</dbReference>
<evidence type="ECO:0000256" key="2">
    <source>
        <dbReference type="ARBA" id="ARBA00003120"/>
    </source>
</evidence>
<evidence type="ECO:0000256" key="7">
    <source>
        <dbReference type="ARBA" id="ARBA00023004"/>
    </source>
</evidence>
<gene>
    <name evidence="16" type="ORF">MAGMO_1224</name>
</gene>
<dbReference type="PANTHER" id="PTHR11601">
    <property type="entry name" value="CYSTEINE DESULFURYLASE FAMILY MEMBER"/>
    <property type="match status" value="1"/>
</dbReference>
<evidence type="ECO:0000256" key="10">
    <source>
        <dbReference type="ARBA" id="ARBA00031911"/>
    </source>
</evidence>
<comment type="cofactor">
    <cofactor evidence="1 12">
        <name>pyridoxal 5'-phosphate</name>
        <dbReference type="ChEBI" id="CHEBI:597326"/>
    </cofactor>
</comment>
<dbReference type="AlphaFoldDB" id="A0A1S7LH69"/>
<dbReference type="SUPFAM" id="SSF53383">
    <property type="entry name" value="PLP-dependent transferases"/>
    <property type="match status" value="1"/>
</dbReference>
<dbReference type="GO" id="GO:0051536">
    <property type="term" value="F:iron-sulfur cluster binding"/>
    <property type="evidence" value="ECO:0007669"/>
    <property type="project" value="UniProtKB-KW"/>
</dbReference>
<dbReference type="GO" id="GO:0043546">
    <property type="term" value="F:molybdopterin cofactor binding"/>
    <property type="evidence" value="ECO:0007669"/>
    <property type="project" value="InterPro"/>
</dbReference>
<dbReference type="InterPro" id="IPR015421">
    <property type="entry name" value="PyrdxlP-dep_Trfase_major"/>
</dbReference>
<dbReference type="InterPro" id="IPR009010">
    <property type="entry name" value="Asp_de-COase-like_dom_sf"/>
</dbReference>
<comment type="similarity">
    <text evidence="3">Belongs to the class-V pyridoxal-phosphate-dependent aminotransferase family. NifS/IscS subfamily.</text>
</comment>
<evidence type="ECO:0000256" key="1">
    <source>
        <dbReference type="ARBA" id="ARBA00001933"/>
    </source>
</evidence>
<dbReference type="Pfam" id="PF00384">
    <property type="entry name" value="Molybdopterin"/>
    <property type="match status" value="1"/>
</dbReference>
<evidence type="ECO:0000256" key="6">
    <source>
        <dbReference type="ARBA" id="ARBA00022898"/>
    </source>
</evidence>
<dbReference type="SUPFAM" id="SSF50692">
    <property type="entry name" value="ADC-like"/>
    <property type="match status" value="1"/>
</dbReference>
<dbReference type="InterPro" id="IPR037949">
    <property type="entry name" value="MopB_CT_Acetylene-hydratase"/>
</dbReference>
<keyword evidence="7" id="KW-0408">Iron</keyword>